<evidence type="ECO:0000256" key="1">
    <source>
        <dbReference type="ARBA" id="ARBA00000098"/>
    </source>
</evidence>
<dbReference type="Gene3D" id="1.10.390.10">
    <property type="entry name" value="Neutral Protease Domain 2"/>
    <property type="match status" value="1"/>
</dbReference>
<dbReference type="GO" id="GO:0016285">
    <property type="term" value="F:alanyl aminopeptidase activity"/>
    <property type="evidence" value="ECO:0007669"/>
    <property type="project" value="UniProtKB-EC"/>
</dbReference>
<dbReference type="SUPFAM" id="SSF55486">
    <property type="entry name" value="Metalloproteases ('zincins'), catalytic domain"/>
    <property type="match status" value="1"/>
</dbReference>
<evidence type="ECO:0000259" key="13">
    <source>
        <dbReference type="Pfam" id="PF01433"/>
    </source>
</evidence>
<evidence type="ECO:0000259" key="14">
    <source>
        <dbReference type="Pfam" id="PF17900"/>
    </source>
</evidence>
<keyword evidence="6" id="KW-0031">Aminopeptidase</keyword>
<keyword evidence="16" id="KW-1185">Reference proteome</keyword>
<dbReference type="EC" id="3.4.11.2" evidence="4"/>
<evidence type="ECO:0000256" key="8">
    <source>
        <dbReference type="ARBA" id="ARBA00022723"/>
    </source>
</evidence>
<comment type="cofactor">
    <cofactor evidence="2">
        <name>Zn(2+)</name>
        <dbReference type="ChEBI" id="CHEBI:29105"/>
    </cofactor>
</comment>
<dbReference type="PANTHER" id="PTHR11533:SF174">
    <property type="entry name" value="PUROMYCIN-SENSITIVE AMINOPEPTIDASE-RELATED"/>
    <property type="match status" value="1"/>
</dbReference>
<dbReference type="GO" id="GO:0005737">
    <property type="term" value="C:cytoplasm"/>
    <property type="evidence" value="ECO:0007669"/>
    <property type="project" value="TreeGrafter"/>
</dbReference>
<evidence type="ECO:0000256" key="3">
    <source>
        <dbReference type="ARBA" id="ARBA00010136"/>
    </source>
</evidence>
<dbReference type="InterPro" id="IPR001930">
    <property type="entry name" value="Peptidase_M1"/>
</dbReference>
<dbReference type="EMBL" id="FOZP01000003">
    <property type="protein sequence ID" value="SFS48192.1"/>
    <property type="molecule type" value="Genomic_DNA"/>
</dbReference>
<evidence type="ECO:0000256" key="9">
    <source>
        <dbReference type="ARBA" id="ARBA00022801"/>
    </source>
</evidence>
<dbReference type="GO" id="GO:0006508">
    <property type="term" value="P:proteolysis"/>
    <property type="evidence" value="ECO:0007669"/>
    <property type="project" value="UniProtKB-KW"/>
</dbReference>
<evidence type="ECO:0000256" key="10">
    <source>
        <dbReference type="ARBA" id="ARBA00022833"/>
    </source>
</evidence>
<sequence>MKNTINFVLILISFISTSNAQNFKNRFETIDVQNYKLAIEVSDTTNRITASMNIALKFKKNSTEFILDFIKKDSTGKGMLINSIYENDKTATYLHENNQLKIYPNATNTDSIFNYTITYEGIPKDGLIICNNLYGDRTFFGDNWPNRAQNWFPCVDHPSDKATIEYIITAPNHYQAIANGFEVEETNLDNNLKQYNYKTNVPLPTKVMVIGIAKFAVQNIGETHDIPVSTWVYPQTKEKGFYDFSTAKEVLNFFIENIGEYPFEKLANVQSKTRFGGMENAGNIFYFEKSVTGNREHEDLIAHEIAHQWFGNSASELDWPHIWLSEGFATYFTNLYIQKSLGEEALQKRLSEEKAKVIAFHKYQQTPIIDYTSTNLMSILNPNSYQKGSWFLRMLHHKLGDETFWKGIQLYYQTYKFKNATTDDFRNTMETVSNSNLEDFFHNWLGQSGHPTLKPSWIYHKNKLRLIIDQVQESNFTFPLDIALLYKDGTSEIKTIQVNTKFAPHEIETNGEVIDIKLDPNNYLLFEIIKD</sequence>
<dbReference type="Proteomes" id="UP000199312">
    <property type="component" value="Unassembled WGS sequence"/>
</dbReference>
<evidence type="ECO:0000256" key="6">
    <source>
        <dbReference type="ARBA" id="ARBA00022438"/>
    </source>
</evidence>
<comment type="similarity">
    <text evidence="3">Belongs to the peptidase M1 family.</text>
</comment>
<keyword evidence="9" id="KW-0378">Hydrolase</keyword>
<dbReference type="AlphaFoldDB" id="A0A1I6Q6Y9"/>
<dbReference type="GO" id="GO:0008270">
    <property type="term" value="F:zinc ion binding"/>
    <property type="evidence" value="ECO:0007669"/>
    <property type="project" value="InterPro"/>
</dbReference>
<dbReference type="GO" id="GO:0043171">
    <property type="term" value="P:peptide catabolic process"/>
    <property type="evidence" value="ECO:0007669"/>
    <property type="project" value="TreeGrafter"/>
</dbReference>
<keyword evidence="11" id="KW-0482">Metalloprotease</keyword>
<keyword evidence="12" id="KW-0732">Signal</keyword>
<dbReference type="CDD" id="cd09603">
    <property type="entry name" value="M1_APN_like"/>
    <property type="match status" value="1"/>
</dbReference>
<evidence type="ECO:0000256" key="7">
    <source>
        <dbReference type="ARBA" id="ARBA00022670"/>
    </source>
</evidence>
<evidence type="ECO:0000256" key="2">
    <source>
        <dbReference type="ARBA" id="ARBA00001947"/>
    </source>
</evidence>
<dbReference type="GO" id="GO:0070006">
    <property type="term" value="F:metalloaminopeptidase activity"/>
    <property type="evidence" value="ECO:0007669"/>
    <property type="project" value="TreeGrafter"/>
</dbReference>
<dbReference type="InterPro" id="IPR042097">
    <property type="entry name" value="Aminopeptidase_N-like_N_sf"/>
</dbReference>
<dbReference type="Pfam" id="PF01433">
    <property type="entry name" value="Peptidase_M1"/>
    <property type="match status" value="1"/>
</dbReference>
<keyword evidence="7" id="KW-0645">Protease</keyword>
<evidence type="ECO:0000256" key="4">
    <source>
        <dbReference type="ARBA" id="ARBA00012564"/>
    </source>
</evidence>
<dbReference type="InterPro" id="IPR014782">
    <property type="entry name" value="Peptidase_M1_dom"/>
</dbReference>
<name>A0A1I6Q6Y9_9FLAO</name>
<dbReference type="PANTHER" id="PTHR11533">
    <property type="entry name" value="PROTEASE M1 ZINC METALLOPROTEASE"/>
    <property type="match status" value="1"/>
</dbReference>
<feature type="domain" description="Peptidase M1 membrane alanine aminopeptidase" evidence="13">
    <location>
        <begin position="242"/>
        <end position="444"/>
    </location>
</feature>
<dbReference type="InterPro" id="IPR045357">
    <property type="entry name" value="Aminopeptidase_N-like_N"/>
</dbReference>
<dbReference type="InterPro" id="IPR050344">
    <property type="entry name" value="Peptidase_M1_aminopeptidases"/>
</dbReference>
<evidence type="ECO:0000256" key="11">
    <source>
        <dbReference type="ARBA" id="ARBA00023049"/>
    </source>
</evidence>
<proteinExistence type="inferred from homology"/>
<dbReference type="InterPro" id="IPR027268">
    <property type="entry name" value="Peptidase_M4/M1_CTD_sf"/>
</dbReference>
<evidence type="ECO:0000256" key="12">
    <source>
        <dbReference type="SAM" id="SignalP"/>
    </source>
</evidence>
<evidence type="ECO:0000256" key="5">
    <source>
        <dbReference type="ARBA" id="ARBA00015611"/>
    </source>
</evidence>
<comment type="catalytic activity">
    <reaction evidence="1">
        <text>Release of an N-terminal amino acid, Xaa-|-Yaa- from a peptide, amide or arylamide. Xaa is preferably Ala, but may be most amino acids including Pro (slow action). When a terminal hydrophobic residue is followed by a prolyl residue, the two may be released as an intact Xaa-Pro dipeptide.</text>
        <dbReference type="EC" id="3.4.11.2"/>
    </reaction>
</comment>
<evidence type="ECO:0000313" key="16">
    <source>
        <dbReference type="Proteomes" id="UP000199312"/>
    </source>
</evidence>
<dbReference type="Pfam" id="PF17900">
    <property type="entry name" value="Peptidase_M1_N"/>
    <property type="match status" value="1"/>
</dbReference>
<dbReference type="STRING" id="593133.SAMN04488006_1554"/>
<evidence type="ECO:0000313" key="15">
    <source>
        <dbReference type="EMBL" id="SFS48192.1"/>
    </source>
</evidence>
<feature type="domain" description="Aminopeptidase N-like N-terminal" evidence="14">
    <location>
        <begin position="33"/>
        <end position="205"/>
    </location>
</feature>
<feature type="signal peptide" evidence="12">
    <location>
        <begin position="1"/>
        <end position="20"/>
    </location>
</feature>
<organism evidence="15 16">
    <name type="scientific">Lutibacter maritimus</name>
    <dbReference type="NCBI Taxonomy" id="593133"/>
    <lineage>
        <taxon>Bacteria</taxon>
        <taxon>Pseudomonadati</taxon>
        <taxon>Bacteroidota</taxon>
        <taxon>Flavobacteriia</taxon>
        <taxon>Flavobacteriales</taxon>
        <taxon>Flavobacteriaceae</taxon>
        <taxon>Lutibacter</taxon>
    </lineage>
</organism>
<dbReference type="Gene3D" id="2.60.40.1730">
    <property type="entry name" value="tricorn interacting facor f3 domain"/>
    <property type="match status" value="1"/>
</dbReference>
<accession>A0A1I6Q6Y9</accession>
<keyword evidence="8" id="KW-0479">Metal-binding</keyword>
<dbReference type="SUPFAM" id="SSF63737">
    <property type="entry name" value="Leukotriene A4 hydrolase N-terminal domain"/>
    <property type="match status" value="1"/>
</dbReference>
<gene>
    <name evidence="15" type="ORF">SAMN04488006_1554</name>
</gene>
<dbReference type="GO" id="GO:0005615">
    <property type="term" value="C:extracellular space"/>
    <property type="evidence" value="ECO:0007669"/>
    <property type="project" value="TreeGrafter"/>
</dbReference>
<dbReference type="PRINTS" id="PR00756">
    <property type="entry name" value="ALADIPTASE"/>
</dbReference>
<dbReference type="OrthoDB" id="100605at2"/>
<reference evidence="16" key="1">
    <citation type="submission" date="2016-10" db="EMBL/GenBank/DDBJ databases">
        <authorList>
            <person name="Varghese N."/>
            <person name="Submissions S."/>
        </authorList>
    </citation>
    <scope>NUCLEOTIDE SEQUENCE [LARGE SCALE GENOMIC DNA]</scope>
    <source>
        <strain evidence="16">DSM 24450</strain>
    </source>
</reference>
<dbReference type="GO" id="GO:0042277">
    <property type="term" value="F:peptide binding"/>
    <property type="evidence" value="ECO:0007669"/>
    <property type="project" value="TreeGrafter"/>
</dbReference>
<keyword evidence="10" id="KW-0862">Zinc</keyword>
<dbReference type="RefSeq" id="WP_090224506.1">
    <property type="nucleotide sequence ID" value="NZ_FOZP01000003.1"/>
</dbReference>
<protein>
    <recommendedName>
        <fullName evidence="5">Aminopeptidase N</fullName>
        <ecNumber evidence="4">3.4.11.2</ecNumber>
    </recommendedName>
</protein>
<dbReference type="GO" id="GO:0016020">
    <property type="term" value="C:membrane"/>
    <property type="evidence" value="ECO:0007669"/>
    <property type="project" value="TreeGrafter"/>
</dbReference>
<feature type="chain" id="PRO_5011453911" description="Aminopeptidase N" evidence="12">
    <location>
        <begin position="21"/>
        <end position="531"/>
    </location>
</feature>